<proteinExistence type="predicted"/>
<keyword evidence="2" id="KW-1185">Reference proteome</keyword>
<organism evidence="1 2">
    <name type="scientific">Deinococcus indicus</name>
    <dbReference type="NCBI Taxonomy" id="223556"/>
    <lineage>
        <taxon>Bacteria</taxon>
        <taxon>Thermotogati</taxon>
        <taxon>Deinococcota</taxon>
        <taxon>Deinococci</taxon>
        <taxon>Deinococcales</taxon>
        <taxon>Deinococcaceae</taxon>
        <taxon>Deinococcus</taxon>
    </lineage>
</organism>
<accession>A0A246BQR2</accession>
<dbReference type="OrthoDB" id="58726at2"/>
<sequence>MPEPTPLPSLTLNHPVPVPADAAVYTGISTDHYPWTEVTADLAVRQSQEFSGVFDAWQGPRWARFVWTRGALLGGFTRAGQGLSWAAATQGLPRASVSLTELSPSLSDLLWSTRAAQARALPGAWPDPRAALERERFHGLLISGPHCSFWSSGRVLGGALPLVGATCQVYSQNTEANRDALLAFWQELLGRIHRAVSLDATWRQVTVRLAEQHPCLDPFAQDVHLGEGVLSVDDEVTVDEFRPALVAALEATLARLGQRLIDLPVTDLRDRPEWMAAGLEAR</sequence>
<evidence type="ECO:0000313" key="1">
    <source>
        <dbReference type="EMBL" id="OWL98000.1"/>
    </source>
</evidence>
<comment type="caution">
    <text evidence="1">The sequence shown here is derived from an EMBL/GenBank/DDBJ whole genome shotgun (WGS) entry which is preliminary data.</text>
</comment>
<evidence type="ECO:0000313" key="2">
    <source>
        <dbReference type="Proteomes" id="UP000197208"/>
    </source>
</evidence>
<dbReference type="EMBL" id="NHMK01000009">
    <property type="protein sequence ID" value="OWL98000.1"/>
    <property type="molecule type" value="Genomic_DNA"/>
</dbReference>
<dbReference type="AlphaFoldDB" id="A0A246BQR2"/>
<dbReference type="Proteomes" id="UP000197208">
    <property type="component" value="Unassembled WGS sequence"/>
</dbReference>
<gene>
    <name evidence="1" type="ORF">CBQ26_07165</name>
</gene>
<reference evidence="1 2" key="1">
    <citation type="submission" date="2017-05" db="EMBL/GenBank/DDBJ databases">
        <title>De novo genome assembly of Deniococcus indicus strain DR1.</title>
        <authorList>
            <person name="Chauhan D."/>
            <person name="Yennamalli R.M."/>
            <person name="Priyadarshini R."/>
        </authorList>
    </citation>
    <scope>NUCLEOTIDE SEQUENCE [LARGE SCALE GENOMIC DNA]</scope>
    <source>
        <strain evidence="1 2">DR1</strain>
    </source>
</reference>
<protein>
    <submittedName>
        <fullName evidence="1">Uncharacterized protein</fullName>
    </submittedName>
</protein>
<name>A0A246BQR2_9DEIO</name>